<dbReference type="Pfam" id="PF00532">
    <property type="entry name" value="Peripla_BP_1"/>
    <property type="match status" value="1"/>
</dbReference>
<evidence type="ECO:0000313" key="6">
    <source>
        <dbReference type="Proteomes" id="UP000500890"/>
    </source>
</evidence>
<evidence type="ECO:0000256" key="2">
    <source>
        <dbReference type="ARBA" id="ARBA00023125"/>
    </source>
</evidence>
<reference evidence="5 6" key="1">
    <citation type="submission" date="2020-03" db="EMBL/GenBank/DDBJ databases">
        <title>Vagococcus sp. nov., isolated from beetles.</title>
        <authorList>
            <person name="Hyun D.-W."/>
            <person name="Bae J.-W."/>
        </authorList>
    </citation>
    <scope>NUCLEOTIDE SEQUENCE [LARGE SCALE GENOMIC DNA]</scope>
    <source>
        <strain evidence="5 6">HDW17A</strain>
    </source>
</reference>
<dbReference type="GO" id="GO:0000976">
    <property type="term" value="F:transcription cis-regulatory region binding"/>
    <property type="evidence" value="ECO:0007669"/>
    <property type="project" value="TreeGrafter"/>
</dbReference>
<evidence type="ECO:0000313" key="5">
    <source>
        <dbReference type="EMBL" id="QIL46864.1"/>
    </source>
</evidence>
<dbReference type="Gene3D" id="1.10.260.40">
    <property type="entry name" value="lambda repressor-like DNA-binding domains"/>
    <property type="match status" value="1"/>
</dbReference>
<dbReference type="PROSITE" id="PS50932">
    <property type="entry name" value="HTH_LACI_2"/>
    <property type="match status" value="1"/>
</dbReference>
<dbReference type="PANTHER" id="PTHR30146:SF105">
    <property type="entry name" value="CATABOLITE CONTROL PROTEIN B"/>
    <property type="match status" value="1"/>
</dbReference>
<keyword evidence="1" id="KW-0805">Transcription regulation</keyword>
<dbReference type="InterPro" id="IPR000843">
    <property type="entry name" value="HTH_LacI"/>
</dbReference>
<gene>
    <name evidence="5" type="ORF">G7081_07155</name>
</gene>
<dbReference type="GO" id="GO:0003700">
    <property type="term" value="F:DNA-binding transcription factor activity"/>
    <property type="evidence" value="ECO:0007669"/>
    <property type="project" value="TreeGrafter"/>
</dbReference>
<dbReference type="SUPFAM" id="SSF47413">
    <property type="entry name" value="lambda repressor-like DNA-binding domains"/>
    <property type="match status" value="1"/>
</dbReference>
<name>A0A6G8AP57_9ENTE</name>
<dbReference type="SMART" id="SM00354">
    <property type="entry name" value="HTH_LACI"/>
    <property type="match status" value="1"/>
</dbReference>
<feature type="domain" description="HTH lacI-type" evidence="4">
    <location>
        <begin position="2"/>
        <end position="56"/>
    </location>
</feature>
<keyword evidence="3" id="KW-0804">Transcription</keyword>
<dbReference type="KEGG" id="vah:G7081_07155"/>
<sequence>MATIRDIAKITGYSVTTVSRVINNHPYVTKEKKDHINQVIKEMNYVPNQTARNLSSGKSQNIGVLVPFINQPYYDQMLKGINKAAFENDYRVTLLPTDFDPEIEMGYLEEFSAKGFDGLIVVTRANHLEVFDDYRQYGPIVFCEEADGSHCGAAYPDITGSMMKVLSYFKDKGIKRVGLTLGRDNRLSCNSKTAIALCQEYFPEFTTDDIMWNCHDLTKGKAAAAFFKERGVDAILANGDEIAAIILKEYEGGKAPLIVGRDNLLVGEMLGLPTVDHQLIQCGETAFNLFYEESSEKIKQPFEFIKR</sequence>
<keyword evidence="6" id="KW-1185">Reference proteome</keyword>
<evidence type="ECO:0000256" key="3">
    <source>
        <dbReference type="ARBA" id="ARBA00023163"/>
    </source>
</evidence>
<dbReference type="Gene3D" id="3.40.50.2300">
    <property type="match status" value="2"/>
</dbReference>
<keyword evidence="2 5" id="KW-0238">DNA-binding</keyword>
<proteinExistence type="predicted"/>
<dbReference type="CDD" id="cd01392">
    <property type="entry name" value="HTH_LacI"/>
    <property type="match status" value="1"/>
</dbReference>
<accession>A0A6G8AP57</accession>
<dbReference type="RefSeq" id="WP_166008252.1">
    <property type="nucleotide sequence ID" value="NZ_CP049886.1"/>
</dbReference>
<evidence type="ECO:0000259" key="4">
    <source>
        <dbReference type="PROSITE" id="PS50932"/>
    </source>
</evidence>
<protein>
    <submittedName>
        <fullName evidence="5">LacI family DNA-binding transcriptional regulator</fullName>
    </submittedName>
</protein>
<dbReference type="Proteomes" id="UP000500890">
    <property type="component" value="Chromosome"/>
</dbReference>
<dbReference type="InterPro" id="IPR010982">
    <property type="entry name" value="Lambda_DNA-bd_dom_sf"/>
</dbReference>
<dbReference type="EMBL" id="CP049886">
    <property type="protein sequence ID" value="QIL46864.1"/>
    <property type="molecule type" value="Genomic_DNA"/>
</dbReference>
<evidence type="ECO:0000256" key="1">
    <source>
        <dbReference type="ARBA" id="ARBA00023015"/>
    </source>
</evidence>
<dbReference type="AlphaFoldDB" id="A0A6G8AP57"/>
<dbReference type="PANTHER" id="PTHR30146">
    <property type="entry name" value="LACI-RELATED TRANSCRIPTIONAL REPRESSOR"/>
    <property type="match status" value="1"/>
</dbReference>
<dbReference type="InterPro" id="IPR028082">
    <property type="entry name" value="Peripla_BP_I"/>
</dbReference>
<organism evidence="5 6">
    <name type="scientific">Vagococcus coleopterorum</name>
    <dbReference type="NCBI Taxonomy" id="2714946"/>
    <lineage>
        <taxon>Bacteria</taxon>
        <taxon>Bacillati</taxon>
        <taxon>Bacillota</taxon>
        <taxon>Bacilli</taxon>
        <taxon>Lactobacillales</taxon>
        <taxon>Enterococcaceae</taxon>
        <taxon>Vagococcus</taxon>
    </lineage>
</organism>
<dbReference type="SUPFAM" id="SSF53822">
    <property type="entry name" value="Periplasmic binding protein-like I"/>
    <property type="match status" value="1"/>
</dbReference>
<dbReference type="InterPro" id="IPR001761">
    <property type="entry name" value="Peripla_BP/Lac1_sug-bd_dom"/>
</dbReference>
<dbReference type="Pfam" id="PF00356">
    <property type="entry name" value="LacI"/>
    <property type="match status" value="1"/>
</dbReference>